<reference evidence="5 6" key="1">
    <citation type="submission" date="2020-07" db="EMBL/GenBank/DDBJ databases">
        <authorList>
            <person name="Shneider M.M."/>
            <person name="Timoshina O.V."/>
            <person name="Evseev P.V."/>
            <person name="Shelenkov A.A."/>
            <person name="Mikhailova Y.V."/>
            <person name="Yanushevich Y."/>
            <person name="Shagin D.A."/>
            <person name="Miroshnikov K.A."/>
        </authorList>
    </citation>
    <scope>NUCLEOTIDE SEQUENCE [LARGE SCALE GENOMIC DNA]</scope>
</reference>
<dbReference type="InterPro" id="IPR039718">
    <property type="entry name" value="Rrm1"/>
</dbReference>
<feature type="domain" description="Ribonucleotide reductase large subunit C-terminal" evidence="4">
    <location>
        <begin position="220"/>
        <end position="391"/>
    </location>
</feature>
<dbReference type="GO" id="GO:0005524">
    <property type="term" value="F:ATP binding"/>
    <property type="evidence" value="ECO:0007669"/>
    <property type="project" value="InterPro"/>
</dbReference>
<dbReference type="SUPFAM" id="SSF51998">
    <property type="entry name" value="PFL-like glycyl radical enzymes"/>
    <property type="match status" value="1"/>
</dbReference>
<dbReference type="InterPro" id="IPR013509">
    <property type="entry name" value="RNR_lsu_N"/>
</dbReference>
<keyword evidence="2" id="KW-0215">Deoxyribonucleotide synthesis</keyword>
<evidence type="ECO:0000259" key="4">
    <source>
        <dbReference type="Pfam" id="PF02867"/>
    </source>
</evidence>
<dbReference type="PANTHER" id="PTHR11573">
    <property type="entry name" value="RIBONUCLEOSIDE-DIPHOSPHATE REDUCTASE LARGE CHAIN"/>
    <property type="match status" value="1"/>
</dbReference>
<dbReference type="PANTHER" id="PTHR11573:SF6">
    <property type="entry name" value="RIBONUCLEOSIDE-DIPHOSPHATE REDUCTASE LARGE SUBUNIT"/>
    <property type="match status" value="1"/>
</dbReference>
<evidence type="ECO:0000313" key="5">
    <source>
        <dbReference type="EMBL" id="QNO11449.1"/>
    </source>
</evidence>
<dbReference type="EC" id="1.17.4.1" evidence="2"/>
<dbReference type="PRINTS" id="PR01183">
    <property type="entry name" value="RIBORDTASEM1"/>
</dbReference>
<feature type="domain" description="Ribonucleotide reductase large subunit C-terminal" evidence="4">
    <location>
        <begin position="99"/>
        <end position="183"/>
    </location>
</feature>
<organismHost>
    <name type="scientific">Acinetobacter baumannii</name>
    <dbReference type="NCBI Taxonomy" id="470"/>
</organismHost>
<proteinExistence type="inferred from homology"/>
<keyword evidence="2" id="KW-0560">Oxidoreductase</keyword>
<accession>A0A7G9VYN4</accession>
<feature type="domain" description="Ribonucleotide reductase large subunit C-terminal" evidence="4">
    <location>
        <begin position="396"/>
        <end position="534"/>
    </location>
</feature>
<gene>
    <name evidence="5" type="ORF">Aristophanes_00025</name>
</gene>
<protein>
    <recommendedName>
        <fullName evidence="2">Ribonucleoside-diphosphate reductase</fullName>
        <ecNumber evidence="2">1.17.4.1</ecNumber>
    </recommendedName>
</protein>
<dbReference type="Pfam" id="PF02867">
    <property type="entry name" value="Ribonuc_red_lgC"/>
    <property type="match status" value="3"/>
</dbReference>
<comment type="catalytic activity">
    <reaction evidence="2">
        <text>a 2'-deoxyribonucleoside 5'-diphosphate + [thioredoxin]-disulfide + H2O = a ribonucleoside 5'-diphosphate + [thioredoxin]-dithiol</text>
        <dbReference type="Rhea" id="RHEA:23252"/>
        <dbReference type="Rhea" id="RHEA-COMP:10698"/>
        <dbReference type="Rhea" id="RHEA-COMP:10700"/>
        <dbReference type="ChEBI" id="CHEBI:15377"/>
        <dbReference type="ChEBI" id="CHEBI:29950"/>
        <dbReference type="ChEBI" id="CHEBI:50058"/>
        <dbReference type="ChEBI" id="CHEBI:57930"/>
        <dbReference type="ChEBI" id="CHEBI:73316"/>
        <dbReference type="EC" id="1.17.4.1"/>
    </reaction>
</comment>
<evidence type="ECO:0000259" key="3">
    <source>
        <dbReference type="Pfam" id="PF00317"/>
    </source>
</evidence>
<evidence type="ECO:0000256" key="1">
    <source>
        <dbReference type="ARBA" id="ARBA00010406"/>
    </source>
</evidence>
<dbReference type="Pfam" id="PF00317">
    <property type="entry name" value="Ribonuc_red_lgN"/>
    <property type="match status" value="1"/>
</dbReference>
<feature type="domain" description="Ribonucleotide reductase large subunit N-terminal" evidence="3">
    <location>
        <begin position="25"/>
        <end position="96"/>
    </location>
</feature>
<dbReference type="GO" id="GO:0004748">
    <property type="term" value="F:ribonucleoside-diphosphate reductase activity, thioredoxin disulfide as acceptor"/>
    <property type="evidence" value="ECO:0007669"/>
    <property type="project" value="UniProtKB-EC"/>
</dbReference>
<comment type="function">
    <text evidence="2">Provides the precursors necessary for DNA synthesis. Catalyzes the biosynthesis of deoxyribonucleotides from the corresponding ribonucleotides.</text>
</comment>
<dbReference type="GO" id="GO:0009263">
    <property type="term" value="P:deoxyribonucleotide biosynthetic process"/>
    <property type="evidence" value="ECO:0007669"/>
    <property type="project" value="UniProtKB-KW"/>
</dbReference>
<comment type="similarity">
    <text evidence="1 2">Belongs to the ribonucleoside diphosphate reductase large chain family.</text>
</comment>
<evidence type="ECO:0000313" key="6">
    <source>
        <dbReference type="Proteomes" id="UP000516232"/>
    </source>
</evidence>
<name>A0A7G9VYN4_BPACA</name>
<dbReference type="Proteomes" id="UP000516232">
    <property type="component" value="Segment"/>
</dbReference>
<dbReference type="EMBL" id="MT783706">
    <property type="protein sequence ID" value="QNO11449.1"/>
    <property type="molecule type" value="Genomic_DNA"/>
</dbReference>
<keyword evidence="6" id="KW-1185">Reference proteome</keyword>
<sequence>MSDKHEELSRERKQLQAEGRIPEWYSTQSWQLFKSKYIVPEEGDVKSRYLKIAATAAKHLPKDIQEYYRRRFFELMWLGVLSPASPVLANMGTNRGMPVSCSGQYIGDSVHEFYTNLHETAMLSKNSFGTSGYFGDIRERDAPITGGGKANGARPVIEDFFTAASKISHGGMRVGSFAAYVPMASSVYDECVKSLHLDHKGKNYGWNITDEFTEALKAGDRSAQDKFTESLYTKLLTGKGYYFFPDKANRHRPQMYKDLGLDIKASNLCTEIMLHSSEDLSFSCILSSLNLVHWEYIKNSDAVQVSRVFLDCVCSEFLEISEGIHGLEKVREFTRLGRAVGLGTMGFGTLLQQERIPYDGLEAYYLNYDIWKHISEECTKASQWLAKELGEPEWCKGYGLRGTHDTAQAPTKSTAGLLGGVSESTFPDVGFAFTAGSVAGELFRVPPVFLQVLKDYGKYNHSTIKSIVEHNGSVQHLDFLSPTDKLVFRTAFEHDPMVNIRLATGRQKFLSQGQSLNFHIPDNDNTEELLSKVMTECVLNEDILSQYYVYTMSGVTISDECTACHA</sequence>
<organism evidence="5 6">
    <name type="scientific">Acinetobacter phage Aristophanes</name>
    <dbReference type="NCBI Taxonomy" id="2759203"/>
    <lineage>
        <taxon>Viruses</taxon>
        <taxon>Duplodnaviria</taxon>
        <taxon>Heunggongvirae</taxon>
        <taxon>Uroviricota</taxon>
        <taxon>Caudoviricetes</taxon>
        <taxon>Autographivirales</taxon>
        <taxon>Autoscriptoviridae</taxon>
        <taxon>Beijerinckvirinae</taxon>
        <taxon>Aristophanesvirus</taxon>
        <taxon>Aristophanesvirus aristophanes</taxon>
    </lineage>
</organism>
<dbReference type="Gene3D" id="3.20.70.20">
    <property type="match status" value="1"/>
</dbReference>
<dbReference type="InterPro" id="IPR000788">
    <property type="entry name" value="RNR_lg_C"/>
</dbReference>
<evidence type="ECO:0000256" key="2">
    <source>
        <dbReference type="RuleBase" id="RU003410"/>
    </source>
</evidence>